<dbReference type="Proteomes" id="UP000245609">
    <property type="component" value="Unassembled WGS sequence"/>
</dbReference>
<organism evidence="3 4">
    <name type="scientific">Smittium megazygosporum</name>
    <dbReference type="NCBI Taxonomy" id="133381"/>
    <lineage>
        <taxon>Eukaryota</taxon>
        <taxon>Fungi</taxon>
        <taxon>Fungi incertae sedis</taxon>
        <taxon>Zoopagomycota</taxon>
        <taxon>Kickxellomycotina</taxon>
        <taxon>Harpellomycetes</taxon>
        <taxon>Harpellales</taxon>
        <taxon>Legeriomycetaceae</taxon>
        <taxon>Smittium</taxon>
    </lineage>
</organism>
<gene>
    <name evidence="3" type="ORF">BB560_005163</name>
</gene>
<feature type="region of interest" description="Disordered" evidence="1">
    <location>
        <begin position="146"/>
        <end position="204"/>
    </location>
</feature>
<feature type="compositionally biased region" description="Polar residues" evidence="1">
    <location>
        <begin position="146"/>
        <end position="177"/>
    </location>
</feature>
<proteinExistence type="predicted"/>
<name>A0A2T9Z783_9FUNG</name>
<feature type="signal peptide" evidence="2">
    <location>
        <begin position="1"/>
        <end position="19"/>
    </location>
</feature>
<protein>
    <submittedName>
        <fullName evidence="3">Uncharacterized protein</fullName>
    </submittedName>
</protein>
<feature type="compositionally biased region" description="Basic and acidic residues" evidence="1">
    <location>
        <begin position="178"/>
        <end position="187"/>
    </location>
</feature>
<comment type="caution">
    <text evidence="3">The sequence shown here is derived from an EMBL/GenBank/DDBJ whole genome shotgun (WGS) entry which is preliminary data.</text>
</comment>
<accession>A0A2T9Z783</accession>
<feature type="chain" id="PRO_5015618674" evidence="2">
    <location>
        <begin position="20"/>
        <end position="294"/>
    </location>
</feature>
<evidence type="ECO:0000313" key="3">
    <source>
        <dbReference type="EMBL" id="PVV00454.1"/>
    </source>
</evidence>
<evidence type="ECO:0000256" key="2">
    <source>
        <dbReference type="SAM" id="SignalP"/>
    </source>
</evidence>
<sequence length="294" mass="33090">MPVVQLAFVLLFFLSNIFCNEILRNPRARIYSISSINTRSSTKYSLNPPFDLSQSRKQAQSSLKVYSNDEETKISKPGEYKNLSNYFPKHNLAVNTYIPNNLHLYRKHDTKQIDKRQKSDERPESPPVVVSTVVLVTKVVSTIVSANTGSNGKSKPKTTKTINLKQSDFINEPTLTEQGDKGSKQNEDGIAVPTDPVNEKDMSQKEDMVTELVQVLENGDEVLGYTTKTHDQNSYEIIVSAMNSNSRVYYTTIQYKNQNSLSALNSANSLAVKSSLKNNMFIFLFIFVLAKTII</sequence>
<evidence type="ECO:0000256" key="1">
    <source>
        <dbReference type="SAM" id="MobiDB-lite"/>
    </source>
</evidence>
<evidence type="ECO:0000313" key="4">
    <source>
        <dbReference type="Proteomes" id="UP000245609"/>
    </source>
</evidence>
<reference evidence="3 4" key="1">
    <citation type="journal article" date="2018" name="MBio">
        <title>Comparative Genomics Reveals the Core Gene Toolbox for the Fungus-Insect Symbiosis.</title>
        <authorList>
            <person name="Wang Y."/>
            <person name="Stata M."/>
            <person name="Wang W."/>
            <person name="Stajich J.E."/>
            <person name="White M.M."/>
            <person name="Moncalvo J.M."/>
        </authorList>
    </citation>
    <scope>NUCLEOTIDE SEQUENCE [LARGE SCALE GENOMIC DNA]</scope>
    <source>
        <strain evidence="3 4">SC-DP-2</strain>
    </source>
</reference>
<dbReference type="AlphaFoldDB" id="A0A2T9Z783"/>
<keyword evidence="4" id="KW-1185">Reference proteome</keyword>
<keyword evidence="2" id="KW-0732">Signal</keyword>
<dbReference type="EMBL" id="MBFS01001974">
    <property type="protein sequence ID" value="PVV00454.1"/>
    <property type="molecule type" value="Genomic_DNA"/>
</dbReference>